<dbReference type="OrthoDB" id="6132182at2759"/>
<accession>A0A3P7J2M0</accession>
<protein>
    <submittedName>
        <fullName evidence="1">Uncharacterized protein</fullName>
    </submittedName>
</protein>
<dbReference type="EMBL" id="UYYB01098665">
    <property type="protein sequence ID" value="VDM77206.1"/>
    <property type="molecule type" value="Genomic_DNA"/>
</dbReference>
<evidence type="ECO:0000313" key="2">
    <source>
        <dbReference type="Proteomes" id="UP000270094"/>
    </source>
</evidence>
<name>A0A3P7J2M0_STRVU</name>
<sequence>MNDGFSQDPWDKVLRTSERLASTKAERFGVALGNEVDLRELDHYIGRDDRIYRDGSTEKLVLLTLRLFLKNYLSIAQK</sequence>
<reference evidence="1 2" key="1">
    <citation type="submission" date="2018-11" db="EMBL/GenBank/DDBJ databases">
        <authorList>
            <consortium name="Pathogen Informatics"/>
        </authorList>
    </citation>
    <scope>NUCLEOTIDE SEQUENCE [LARGE SCALE GENOMIC DNA]</scope>
</reference>
<dbReference type="Proteomes" id="UP000270094">
    <property type="component" value="Unassembled WGS sequence"/>
</dbReference>
<dbReference type="AlphaFoldDB" id="A0A3P7J2M0"/>
<keyword evidence="2" id="KW-1185">Reference proteome</keyword>
<proteinExistence type="predicted"/>
<evidence type="ECO:0000313" key="1">
    <source>
        <dbReference type="EMBL" id="VDM77206.1"/>
    </source>
</evidence>
<gene>
    <name evidence="1" type="ORF">SVUK_LOCUS12204</name>
</gene>
<organism evidence="1 2">
    <name type="scientific">Strongylus vulgaris</name>
    <name type="common">Blood worm</name>
    <dbReference type="NCBI Taxonomy" id="40348"/>
    <lineage>
        <taxon>Eukaryota</taxon>
        <taxon>Metazoa</taxon>
        <taxon>Ecdysozoa</taxon>
        <taxon>Nematoda</taxon>
        <taxon>Chromadorea</taxon>
        <taxon>Rhabditida</taxon>
        <taxon>Rhabditina</taxon>
        <taxon>Rhabditomorpha</taxon>
        <taxon>Strongyloidea</taxon>
        <taxon>Strongylidae</taxon>
        <taxon>Strongylus</taxon>
    </lineage>
</organism>